<feature type="chain" id="PRO_5045497413" evidence="1">
    <location>
        <begin position="24"/>
        <end position="356"/>
    </location>
</feature>
<organism evidence="2 3">
    <name type="scientific">Larkinella insperata</name>
    <dbReference type="NCBI Taxonomy" id="332158"/>
    <lineage>
        <taxon>Bacteria</taxon>
        <taxon>Pseudomonadati</taxon>
        <taxon>Bacteroidota</taxon>
        <taxon>Cytophagia</taxon>
        <taxon>Cytophagales</taxon>
        <taxon>Spirosomataceae</taxon>
        <taxon>Larkinella</taxon>
    </lineage>
</organism>
<evidence type="ECO:0000313" key="2">
    <source>
        <dbReference type="EMBL" id="MFD1141578.1"/>
    </source>
</evidence>
<dbReference type="InterPro" id="IPR029058">
    <property type="entry name" value="AB_hydrolase_fold"/>
</dbReference>
<dbReference type="GO" id="GO:0016787">
    <property type="term" value="F:hydrolase activity"/>
    <property type="evidence" value="ECO:0007669"/>
    <property type="project" value="UniProtKB-KW"/>
</dbReference>
<name>A0ABW3Q2D3_9BACT</name>
<sequence>MKRFILPALTLFLALLITCRAHSQTAPPRKGTAERINVHGKGLEGNLSGDSPDREVSVYLPPSYKSDKNRRYPVLYLLHGFTDNDAQWYGFTKHWINLPDVVDKAFADPAVREMIIVTPNAYTRFFGSFYSNSITTGNWEDFVAKELVSYIDSHYRTIPNAASRGLTGHSMGGYGTMRIGQKYPEIFSSIYLLSPCCMNIGIHTNRSEEAARKLEAIQTIEEVQKADFGTKAAFATSASWSPNPSNPPFYLDLPTKNGQLQPMVMAKWAANTPLAMIDQYIPNLKKLNAIAFDAGSKDESIAASIKVLDGVLNEYKIKHTYEEYEGDHVNRIAERMEKKVLQFFSKNLSFEQPKRK</sequence>
<dbReference type="Pfam" id="PF00756">
    <property type="entry name" value="Esterase"/>
    <property type="match status" value="1"/>
</dbReference>
<dbReference type="InterPro" id="IPR000801">
    <property type="entry name" value="Esterase-like"/>
</dbReference>
<dbReference type="RefSeq" id="WP_265992022.1">
    <property type="nucleotide sequence ID" value="NZ_CP110973.1"/>
</dbReference>
<dbReference type="Gene3D" id="3.40.50.1820">
    <property type="entry name" value="alpha/beta hydrolase"/>
    <property type="match status" value="1"/>
</dbReference>
<comment type="caution">
    <text evidence="2">The sequence shown here is derived from an EMBL/GenBank/DDBJ whole genome shotgun (WGS) entry which is preliminary data.</text>
</comment>
<feature type="signal peptide" evidence="1">
    <location>
        <begin position="1"/>
        <end position="23"/>
    </location>
</feature>
<evidence type="ECO:0000256" key="1">
    <source>
        <dbReference type="SAM" id="SignalP"/>
    </source>
</evidence>
<evidence type="ECO:0000313" key="3">
    <source>
        <dbReference type="Proteomes" id="UP001597116"/>
    </source>
</evidence>
<protein>
    <submittedName>
        <fullName evidence="2">Alpha/beta hydrolase</fullName>
    </submittedName>
</protein>
<keyword evidence="2" id="KW-0378">Hydrolase</keyword>
<reference evidence="3" key="1">
    <citation type="journal article" date="2019" name="Int. J. Syst. Evol. Microbiol.">
        <title>The Global Catalogue of Microorganisms (GCM) 10K type strain sequencing project: providing services to taxonomists for standard genome sequencing and annotation.</title>
        <authorList>
            <consortium name="The Broad Institute Genomics Platform"/>
            <consortium name="The Broad Institute Genome Sequencing Center for Infectious Disease"/>
            <person name="Wu L."/>
            <person name="Ma J."/>
        </authorList>
    </citation>
    <scope>NUCLEOTIDE SEQUENCE [LARGE SCALE GENOMIC DNA]</scope>
    <source>
        <strain evidence="3">CCUG 55608</strain>
    </source>
</reference>
<gene>
    <name evidence="2" type="ORF">ACFQ4C_10685</name>
</gene>
<keyword evidence="1" id="KW-0732">Signal</keyword>
<dbReference type="PANTHER" id="PTHR48098:SF1">
    <property type="entry name" value="DIACYLGLYCEROL ACYLTRANSFERASE_MYCOLYLTRANSFERASE AG85A"/>
    <property type="match status" value="1"/>
</dbReference>
<proteinExistence type="predicted"/>
<dbReference type="PANTHER" id="PTHR48098">
    <property type="entry name" value="ENTEROCHELIN ESTERASE-RELATED"/>
    <property type="match status" value="1"/>
</dbReference>
<dbReference type="InterPro" id="IPR050583">
    <property type="entry name" value="Mycobacterial_A85_antigen"/>
</dbReference>
<accession>A0ABW3Q2D3</accession>
<dbReference type="SUPFAM" id="SSF53474">
    <property type="entry name" value="alpha/beta-Hydrolases"/>
    <property type="match status" value="1"/>
</dbReference>
<dbReference type="EMBL" id="JBHTLP010000008">
    <property type="protein sequence ID" value="MFD1141578.1"/>
    <property type="molecule type" value="Genomic_DNA"/>
</dbReference>
<keyword evidence="3" id="KW-1185">Reference proteome</keyword>
<dbReference type="Proteomes" id="UP001597116">
    <property type="component" value="Unassembled WGS sequence"/>
</dbReference>